<evidence type="ECO:0000313" key="2">
    <source>
        <dbReference type="EMBL" id="PWJ74653.1"/>
    </source>
</evidence>
<evidence type="ECO:0000313" key="3">
    <source>
        <dbReference type="Proteomes" id="UP000245412"/>
    </source>
</evidence>
<dbReference type="RefSeq" id="WP_257497738.1">
    <property type="nucleotide sequence ID" value="NZ_JANKBI010000006.1"/>
</dbReference>
<accession>A0AB73T2V3</accession>
<evidence type="ECO:0000256" key="1">
    <source>
        <dbReference type="SAM" id="MobiDB-lite"/>
    </source>
</evidence>
<proteinExistence type="predicted"/>
<feature type="compositionally biased region" description="Basic and acidic residues" evidence="1">
    <location>
        <begin position="96"/>
        <end position="119"/>
    </location>
</feature>
<keyword evidence="3" id="KW-1185">Reference proteome</keyword>
<name>A0AB73T2V3_9FIRM</name>
<reference evidence="2 3" key="1">
    <citation type="submission" date="2018-05" db="EMBL/GenBank/DDBJ databases">
        <authorList>
            <person name="Goeker M."/>
            <person name="Huntemann M."/>
            <person name="Clum A."/>
            <person name="Pillay M."/>
            <person name="Palaniappan K."/>
            <person name="Varghese N."/>
            <person name="Mikhailova N."/>
            <person name="Stamatis D."/>
            <person name="Reddy T."/>
            <person name="Daum C."/>
            <person name="Shapiro N."/>
            <person name="Ivanova N."/>
            <person name="Kyrpides N."/>
            <person name="Woyke T."/>
        </authorList>
    </citation>
    <scope>NUCLEOTIDE SEQUENCE [LARGE SCALE GENOMIC DNA]</scope>
    <source>
        <strain evidence="2 3">DSM 26524</strain>
    </source>
</reference>
<dbReference type="AlphaFoldDB" id="A0AB73T2V3"/>
<organism evidence="2 3">
    <name type="scientific">Murimonas intestini</name>
    <dbReference type="NCBI Taxonomy" id="1337051"/>
    <lineage>
        <taxon>Bacteria</taxon>
        <taxon>Bacillati</taxon>
        <taxon>Bacillota</taxon>
        <taxon>Clostridia</taxon>
        <taxon>Lachnospirales</taxon>
        <taxon>Lachnospiraceae</taxon>
        <taxon>Murimonas</taxon>
    </lineage>
</organism>
<feature type="compositionally biased region" description="Low complexity" evidence="1">
    <location>
        <begin position="123"/>
        <end position="132"/>
    </location>
</feature>
<dbReference type="Proteomes" id="UP000245412">
    <property type="component" value="Unassembled WGS sequence"/>
</dbReference>
<feature type="region of interest" description="Disordered" evidence="1">
    <location>
        <begin position="96"/>
        <end position="156"/>
    </location>
</feature>
<feature type="compositionally biased region" description="Acidic residues" evidence="1">
    <location>
        <begin position="133"/>
        <end position="146"/>
    </location>
</feature>
<sequence length="156" mass="16769">MDIEEGIKKVLLAGIGAATASVEVVKDIANTLVEKGEAAVSQGKVINEELKRDVKEKVKDHVTVNIVKEYKDAMNAVDHMTAEELEALKEKIEAAEKAAEEKAAKEKAKKAEKEAKAAEAETEAANQETCAAEAEDEAADQEENTAAEEAKSETEE</sequence>
<protein>
    <submittedName>
        <fullName evidence="2">Uncharacterized protein</fullName>
    </submittedName>
</protein>
<comment type="caution">
    <text evidence="2">The sequence shown here is derived from an EMBL/GenBank/DDBJ whole genome shotgun (WGS) entry which is preliminary data.</text>
</comment>
<dbReference type="EMBL" id="QGGY01000008">
    <property type="protein sequence ID" value="PWJ74653.1"/>
    <property type="molecule type" value="Genomic_DNA"/>
</dbReference>
<gene>
    <name evidence="2" type="ORF">C7383_10883</name>
</gene>